<proteinExistence type="predicted"/>
<gene>
    <name evidence="2" type="ORF">AWN90_40010</name>
</gene>
<keyword evidence="1" id="KW-0175">Coiled coil</keyword>
<reference evidence="2 3" key="1">
    <citation type="submission" date="2016-04" db="EMBL/GenBank/DDBJ databases">
        <authorList>
            <person name="Evans L.H."/>
            <person name="Alamgir A."/>
            <person name="Owens N."/>
            <person name="Weber N.D."/>
            <person name="Virtaneva K."/>
            <person name="Barbian K."/>
            <person name="Babar A."/>
            <person name="Rosenke K."/>
        </authorList>
    </citation>
    <scope>NUCLEOTIDE SEQUENCE [LARGE SCALE GENOMIC DNA]</scope>
    <source>
        <strain evidence="2 3">IFM 0406</strain>
    </source>
</reference>
<protein>
    <submittedName>
        <fullName evidence="2">Uncharacterized protein</fullName>
    </submittedName>
</protein>
<comment type="caution">
    <text evidence="2">The sequence shown here is derived from an EMBL/GenBank/DDBJ whole genome shotgun (WGS) entry which is preliminary data.</text>
</comment>
<dbReference type="RefSeq" id="WP_067594270.1">
    <property type="nucleotide sequence ID" value="NZ_JABMCZ010000003.1"/>
</dbReference>
<evidence type="ECO:0000313" key="3">
    <source>
        <dbReference type="Proteomes" id="UP000076512"/>
    </source>
</evidence>
<sequence length="127" mass="14269">MNPQALWQDAAMVLSGSGAAEGLRWLRSRRRHRATERRDDASAAERFMNMALRLEARLEQQQHKIDAQDAEIAALKTTLSDQDTRLATQAGLLRESLHLIDELLDPTKPTPQMSAALRAAYENRGHP</sequence>
<keyword evidence="3" id="KW-1185">Reference proteome</keyword>
<organism evidence="2 3">
    <name type="scientific">Nocardia terpenica</name>
    <dbReference type="NCBI Taxonomy" id="455432"/>
    <lineage>
        <taxon>Bacteria</taxon>
        <taxon>Bacillati</taxon>
        <taxon>Actinomycetota</taxon>
        <taxon>Actinomycetes</taxon>
        <taxon>Mycobacteriales</taxon>
        <taxon>Nocardiaceae</taxon>
        <taxon>Nocardia</taxon>
    </lineage>
</organism>
<dbReference type="EMBL" id="LWGR01000013">
    <property type="protein sequence ID" value="KZM70747.1"/>
    <property type="molecule type" value="Genomic_DNA"/>
</dbReference>
<name>A0A164JUZ8_9NOCA</name>
<dbReference type="Proteomes" id="UP000076512">
    <property type="component" value="Unassembled WGS sequence"/>
</dbReference>
<evidence type="ECO:0000256" key="1">
    <source>
        <dbReference type="SAM" id="Coils"/>
    </source>
</evidence>
<dbReference type="STRING" id="455432.AWN90_40010"/>
<dbReference type="AlphaFoldDB" id="A0A164JUZ8"/>
<feature type="coiled-coil region" evidence="1">
    <location>
        <begin position="44"/>
        <end position="78"/>
    </location>
</feature>
<accession>A0A164JUZ8</accession>
<evidence type="ECO:0000313" key="2">
    <source>
        <dbReference type="EMBL" id="KZM70747.1"/>
    </source>
</evidence>